<dbReference type="Proteomes" id="UP000522720">
    <property type="component" value="Unassembled WGS sequence"/>
</dbReference>
<feature type="transmembrane region" description="Helical" evidence="1">
    <location>
        <begin position="39"/>
        <end position="63"/>
    </location>
</feature>
<reference evidence="2 3" key="1">
    <citation type="submission" date="2020-04" db="EMBL/GenBank/DDBJ databases">
        <title>MicrobeNet Type strains.</title>
        <authorList>
            <person name="Nicholson A.C."/>
        </authorList>
    </citation>
    <scope>NUCLEOTIDE SEQUENCE [LARGE SCALE GENOMIC DNA]</scope>
    <source>
        <strain evidence="2 3">CCUG 69612</strain>
    </source>
</reference>
<dbReference type="AlphaFoldDB" id="A0A7X6MZ00"/>
<evidence type="ECO:0000256" key="1">
    <source>
        <dbReference type="SAM" id="Phobius"/>
    </source>
</evidence>
<feature type="transmembrane region" description="Helical" evidence="1">
    <location>
        <begin position="100"/>
        <end position="119"/>
    </location>
</feature>
<dbReference type="EMBL" id="JAAXPR010000020">
    <property type="protein sequence ID" value="NKZ21027.1"/>
    <property type="molecule type" value="Genomic_DNA"/>
</dbReference>
<proteinExistence type="predicted"/>
<protein>
    <submittedName>
        <fullName evidence="2">Uncharacterized protein</fullName>
    </submittedName>
</protein>
<keyword evidence="3" id="KW-1185">Reference proteome</keyword>
<evidence type="ECO:0000313" key="2">
    <source>
        <dbReference type="EMBL" id="NKZ21027.1"/>
    </source>
</evidence>
<feature type="transmembrane region" description="Helical" evidence="1">
    <location>
        <begin position="12"/>
        <end position="33"/>
    </location>
</feature>
<organism evidence="2 3">
    <name type="scientific">Streptococcus ovuberis</name>
    <dbReference type="NCBI Taxonomy" id="1936207"/>
    <lineage>
        <taxon>Bacteria</taxon>
        <taxon>Bacillati</taxon>
        <taxon>Bacillota</taxon>
        <taxon>Bacilli</taxon>
        <taxon>Lactobacillales</taxon>
        <taxon>Streptococcaceae</taxon>
        <taxon>Streptococcus</taxon>
    </lineage>
</organism>
<feature type="transmembrane region" description="Helical" evidence="1">
    <location>
        <begin position="70"/>
        <end position="88"/>
    </location>
</feature>
<keyword evidence="1" id="KW-1133">Transmembrane helix</keyword>
<comment type="caution">
    <text evidence="2">The sequence shown here is derived from an EMBL/GenBank/DDBJ whole genome shotgun (WGS) entry which is preliminary data.</text>
</comment>
<name>A0A7X6MZ00_9STRE</name>
<dbReference type="RefSeq" id="WP_168549764.1">
    <property type="nucleotide sequence ID" value="NZ_JAAXPR010000020.1"/>
</dbReference>
<accession>A0A7X6MZ00</accession>
<evidence type="ECO:0000313" key="3">
    <source>
        <dbReference type="Proteomes" id="UP000522720"/>
    </source>
</evidence>
<gene>
    <name evidence="2" type="ORF">HF992_09335</name>
</gene>
<keyword evidence="1" id="KW-0472">Membrane</keyword>
<sequence>MRHTNAFYQNLLFRYLIGYGIFHVLLAVCLLLFERGWGLFAYLWLFVPHLPIFLVGALVSFLGKKTQNRWVWLEATLLFVLSNVWWVYSGLQGTSYRIYFYPIIVTLVPIFATIQLAYVEKLSPKNNGSEKEL</sequence>
<keyword evidence="1" id="KW-0812">Transmembrane</keyword>